<protein>
    <submittedName>
        <fullName evidence="2">Uncharacterized protein</fullName>
    </submittedName>
</protein>
<reference evidence="2" key="1">
    <citation type="journal article" date="2021" name="Nat. Commun.">
        <title>Genetic determinants of endophytism in the Arabidopsis root mycobiome.</title>
        <authorList>
            <person name="Mesny F."/>
            <person name="Miyauchi S."/>
            <person name="Thiergart T."/>
            <person name="Pickel B."/>
            <person name="Atanasova L."/>
            <person name="Karlsson M."/>
            <person name="Huettel B."/>
            <person name="Barry K.W."/>
            <person name="Haridas S."/>
            <person name="Chen C."/>
            <person name="Bauer D."/>
            <person name="Andreopoulos W."/>
            <person name="Pangilinan J."/>
            <person name="LaButti K."/>
            <person name="Riley R."/>
            <person name="Lipzen A."/>
            <person name="Clum A."/>
            <person name="Drula E."/>
            <person name="Henrissat B."/>
            <person name="Kohler A."/>
            <person name="Grigoriev I.V."/>
            <person name="Martin F.M."/>
            <person name="Hacquard S."/>
        </authorList>
    </citation>
    <scope>NUCLEOTIDE SEQUENCE</scope>
    <source>
        <strain evidence="2">MPI-CAGE-CH-0235</strain>
    </source>
</reference>
<accession>A0A8K0STV0</accession>
<proteinExistence type="predicted"/>
<sequence>MRNISASLANPRSVTYQPLLPLPATHTSTPPSSFWQHPAPPSSHSTCIATVSQSHTRLAAAVHTLRA</sequence>
<keyword evidence="3" id="KW-1185">Reference proteome</keyword>
<evidence type="ECO:0000313" key="2">
    <source>
        <dbReference type="EMBL" id="KAH7317059.1"/>
    </source>
</evidence>
<evidence type="ECO:0000256" key="1">
    <source>
        <dbReference type="SAM" id="MobiDB-lite"/>
    </source>
</evidence>
<dbReference type="EMBL" id="JAGPNK010000008">
    <property type="protein sequence ID" value="KAH7317059.1"/>
    <property type="molecule type" value="Genomic_DNA"/>
</dbReference>
<name>A0A8K0STV0_9HYPO</name>
<organism evidence="2 3">
    <name type="scientific">Stachybotrys elegans</name>
    <dbReference type="NCBI Taxonomy" id="80388"/>
    <lineage>
        <taxon>Eukaryota</taxon>
        <taxon>Fungi</taxon>
        <taxon>Dikarya</taxon>
        <taxon>Ascomycota</taxon>
        <taxon>Pezizomycotina</taxon>
        <taxon>Sordariomycetes</taxon>
        <taxon>Hypocreomycetidae</taxon>
        <taxon>Hypocreales</taxon>
        <taxon>Stachybotryaceae</taxon>
        <taxon>Stachybotrys</taxon>
    </lineage>
</organism>
<feature type="region of interest" description="Disordered" evidence="1">
    <location>
        <begin position="18"/>
        <end position="42"/>
    </location>
</feature>
<evidence type="ECO:0000313" key="3">
    <source>
        <dbReference type="Proteomes" id="UP000813444"/>
    </source>
</evidence>
<comment type="caution">
    <text evidence="2">The sequence shown here is derived from an EMBL/GenBank/DDBJ whole genome shotgun (WGS) entry which is preliminary data.</text>
</comment>
<dbReference type="AlphaFoldDB" id="A0A8K0STV0"/>
<dbReference type="Proteomes" id="UP000813444">
    <property type="component" value="Unassembled WGS sequence"/>
</dbReference>
<feature type="compositionally biased region" description="Polar residues" evidence="1">
    <location>
        <begin position="25"/>
        <end position="35"/>
    </location>
</feature>
<gene>
    <name evidence="2" type="ORF">B0I35DRAFT_434474</name>
</gene>